<name>A0A1I3SB22_9BACL</name>
<protein>
    <submittedName>
        <fullName evidence="4">Pseudouridine kinase</fullName>
    </submittedName>
</protein>
<dbReference type="STRING" id="1884381.SAMN05518846_10469"/>
<evidence type="ECO:0000256" key="2">
    <source>
        <dbReference type="ARBA" id="ARBA00022777"/>
    </source>
</evidence>
<keyword evidence="5" id="KW-1185">Reference proteome</keyword>
<dbReference type="Proteomes" id="UP000198915">
    <property type="component" value="Unassembled WGS sequence"/>
</dbReference>
<dbReference type="GO" id="GO:0005829">
    <property type="term" value="C:cytosol"/>
    <property type="evidence" value="ECO:0007669"/>
    <property type="project" value="TreeGrafter"/>
</dbReference>
<dbReference type="InterPro" id="IPR029056">
    <property type="entry name" value="Ribokinase-like"/>
</dbReference>
<proteinExistence type="predicted"/>
<accession>A0A1I3SB22</accession>
<dbReference type="InterPro" id="IPR011611">
    <property type="entry name" value="PfkB_dom"/>
</dbReference>
<evidence type="ECO:0000259" key="3">
    <source>
        <dbReference type="Pfam" id="PF00294"/>
    </source>
</evidence>
<keyword evidence="1" id="KW-0808">Transferase</keyword>
<dbReference type="Gene3D" id="3.40.1190.20">
    <property type="match status" value="1"/>
</dbReference>
<dbReference type="PANTHER" id="PTHR10584">
    <property type="entry name" value="SUGAR KINASE"/>
    <property type="match status" value="1"/>
</dbReference>
<feature type="domain" description="Carbohydrate kinase PfkB" evidence="3">
    <location>
        <begin position="9"/>
        <end position="295"/>
    </location>
</feature>
<dbReference type="RefSeq" id="WP_092267554.1">
    <property type="nucleotide sequence ID" value="NZ_FORT01000004.1"/>
</dbReference>
<dbReference type="GO" id="GO:0016301">
    <property type="term" value="F:kinase activity"/>
    <property type="evidence" value="ECO:0007669"/>
    <property type="project" value="UniProtKB-KW"/>
</dbReference>
<keyword evidence="2 4" id="KW-0418">Kinase</keyword>
<organism evidence="4 5">
    <name type="scientific">Brevibacillus centrosporus</name>
    <dbReference type="NCBI Taxonomy" id="54910"/>
    <lineage>
        <taxon>Bacteria</taxon>
        <taxon>Bacillati</taxon>
        <taxon>Bacillota</taxon>
        <taxon>Bacilli</taxon>
        <taxon>Bacillales</taxon>
        <taxon>Paenibacillaceae</taxon>
        <taxon>Brevibacillus</taxon>
    </lineage>
</organism>
<dbReference type="EMBL" id="FORT01000004">
    <property type="protein sequence ID" value="SFJ54741.1"/>
    <property type="molecule type" value="Genomic_DNA"/>
</dbReference>
<gene>
    <name evidence="4" type="ORF">SAMN05518846_10469</name>
</gene>
<sequence>MLEGMKDYWLCVGGANVDMQGVTSVRLLPGTSNPGVVHQTAGGVARNVAESLGWLGEEVHLYALVGEDSDGEWLRQITADSGVATHGMFRVPGRSTGRYLAVCDLDEELYTAVADMAINDAWNTSMIQSGLLSLQQAAGLFMDANLPLPVMEAFLTEANRLEKKVIVDLVSVKKAEKWKGMLAGIYTIVGSIDEMETLCGRILHSYQDVEKCAKTLVDEGVSQVMIMCGEAGLYLCNQTESFWLSPPDAPIRASAGDAFAAGVIYAQNKTQRLAEQGAFGMAMAELSMERKGNIDLNELSRRAEFLVTKPNPWINGNLE</sequence>
<dbReference type="SUPFAM" id="SSF53613">
    <property type="entry name" value="Ribokinase-like"/>
    <property type="match status" value="1"/>
</dbReference>
<evidence type="ECO:0000256" key="1">
    <source>
        <dbReference type="ARBA" id="ARBA00022679"/>
    </source>
</evidence>
<dbReference type="Pfam" id="PF00294">
    <property type="entry name" value="PfkB"/>
    <property type="match status" value="1"/>
</dbReference>
<dbReference type="CDD" id="cd01941">
    <property type="entry name" value="YeiC_kinase_like"/>
    <property type="match status" value="1"/>
</dbReference>
<dbReference type="AlphaFoldDB" id="A0A1I3SB22"/>
<evidence type="ECO:0000313" key="5">
    <source>
        <dbReference type="Proteomes" id="UP000198915"/>
    </source>
</evidence>
<dbReference type="PROSITE" id="PS00583">
    <property type="entry name" value="PFKB_KINASES_1"/>
    <property type="match status" value="1"/>
</dbReference>
<reference evidence="5" key="1">
    <citation type="submission" date="2016-10" db="EMBL/GenBank/DDBJ databases">
        <authorList>
            <person name="Varghese N."/>
            <person name="Submissions S."/>
        </authorList>
    </citation>
    <scope>NUCLEOTIDE SEQUENCE [LARGE SCALE GENOMIC DNA]</scope>
    <source>
        <strain evidence="5">OK042</strain>
    </source>
</reference>
<dbReference type="PANTHER" id="PTHR10584:SF166">
    <property type="entry name" value="RIBOKINASE"/>
    <property type="match status" value="1"/>
</dbReference>
<evidence type="ECO:0000313" key="4">
    <source>
        <dbReference type="EMBL" id="SFJ54741.1"/>
    </source>
</evidence>
<dbReference type="InterPro" id="IPR002173">
    <property type="entry name" value="Carboh/pur_kinase_PfkB_CS"/>
</dbReference>